<gene>
    <name evidence="2" type="ORF">EV148_101721</name>
</gene>
<keyword evidence="1" id="KW-0472">Membrane</keyword>
<keyword evidence="1" id="KW-1133">Transmembrane helix</keyword>
<keyword evidence="1" id="KW-0812">Transmembrane</keyword>
<keyword evidence="3" id="KW-1185">Reference proteome</keyword>
<evidence type="ECO:0000313" key="3">
    <source>
        <dbReference type="Proteomes" id="UP000294862"/>
    </source>
</evidence>
<dbReference type="OrthoDB" id="6197657at2"/>
<proteinExistence type="predicted"/>
<name>A0A4R2IHQ7_9GAMM</name>
<evidence type="ECO:0000256" key="1">
    <source>
        <dbReference type="SAM" id="Phobius"/>
    </source>
</evidence>
<dbReference type="EMBL" id="SLWQ01000001">
    <property type="protein sequence ID" value="TCO43298.1"/>
    <property type="molecule type" value="Genomic_DNA"/>
</dbReference>
<dbReference type="AlphaFoldDB" id="A0A4R2IHQ7"/>
<organism evidence="2 3">
    <name type="scientific">Dokdonella fugitiva</name>
    <dbReference type="NCBI Taxonomy" id="328517"/>
    <lineage>
        <taxon>Bacteria</taxon>
        <taxon>Pseudomonadati</taxon>
        <taxon>Pseudomonadota</taxon>
        <taxon>Gammaproteobacteria</taxon>
        <taxon>Lysobacterales</taxon>
        <taxon>Rhodanobacteraceae</taxon>
        <taxon>Dokdonella</taxon>
    </lineage>
</organism>
<sequence length="86" mass="9769">MTMRDHRVHWFGAILWPSFFAAGVATMVFFAVVDPLDLATITWPRIAFSRELGYSIGFFMFWLCTASASLFTALLLRPPARNGRQP</sequence>
<accession>A0A4R2IHQ7</accession>
<feature type="transmembrane region" description="Helical" evidence="1">
    <location>
        <begin position="12"/>
        <end position="32"/>
    </location>
</feature>
<dbReference type="Proteomes" id="UP000294862">
    <property type="component" value="Unassembled WGS sequence"/>
</dbReference>
<evidence type="ECO:0000313" key="2">
    <source>
        <dbReference type="EMBL" id="TCO43298.1"/>
    </source>
</evidence>
<comment type="caution">
    <text evidence="2">The sequence shown here is derived from an EMBL/GenBank/DDBJ whole genome shotgun (WGS) entry which is preliminary data.</text>
</comment>
<reference evidence="2 3" key="1">
    <citation type="journal article" date="2015" name="Stand. Genomic Sci.">
        <title>Genomic Encyclopedia of Bacterial and Archaeal Type Strains, Phase III: the genomes of soil and plant-associated and newly described type strains.</title>
        <authorList>
            <person name="Whitman W.B."/>
            <person name="Woyke T."/>
            <person name="Klenk H.P."/>
            <person name="Zhou Y."/>
            <person name="Lilburn T.G."/>
            <person name="Beck B.J."/>
            <person name="De Vos P."/>
            <person name="Vandamme P."/>
            <person name="Eisen J.A."/>
            <person name="Garrity G."/>
            <person name="Hugenholtz P."/>
            <person name="Kyrpides N.C."/>
        </authorList>
    </citation>
    <scope>NUCLEOTIDE SEQUENCE [LARGE SCALE GENOMIC DNA]</scope>
    <source>
        <strain evidence="2 3">A3</strain>
    </source>
</reference>
<protein>
    <submittedName>
        <fullName evidence="2">Uncharacterized protein</fullName>
    </submittedName>
</protein>
<feature type="transmembrane region" description="Helical" evidence="1">
    <location>
        <begin position="52"/>
        <end position="76"/>
    </location>
</feature>